<dbReference type="PATRIC" id="fig|55802.8.peg.540"/>
<dbReference type="Gene3D" id="3.40.50.300">
    <property type="entry name" value="P-loop containing nucleotide triphosphate hydrolases"/>
    <property type="match status" value="1"/>
</dbReference>
<evidence type="ECO:0000313" key="3">
    <source>
        <dbReference type="Proteomes" id="UP000066042"/>
    </source>
</evidence>
<accession>A0A0S1X9N7</accession>
<dbReference type="PANTHER" id="PTHR34301:SF8">
    <property type="entry name" value="ATPASE DOMAIN-CONTAINING PROTEIN"/>
    <property type="match status" value="1"/>
</dbReference>
<dbReference type="InterPro" id="IPR049945">
    <property type="entry name" value="AAA_22"/>
</dbReference>
<dbReference type="Gene3D" id="1.10.8.60">
    <property type="match status" value="1"/>
</dbReference>
<feature type="domain" description="ORC1/DEAH AAA+ ATPase" evidence="1">
    <location>
        <begin position="35"/>
        <end position="182"/>
    </location>
</feature>
<name>A0A0S1X9N7_THEBA</name>
<sequence length="365" mass="41577">MFILFSTRPVRKEEELFGRKHREAVGRIYNAIQDGDFVAVLGPRRVGKTSVINVFLNKYGSEFYYLYYDLAFGMGREAISYLELTPVRTNIPTKVLDYSASLNFGILRMDIRPRGIVEFQNAFIGLLRFLNRTGKQTVIVFDEAQVLPRFTPLNMLGILQTISDSFENVTVILSGSMPGLLERVINPSGERPFFARYVERVNITRWSTEEGLEYLKRGLPSVELEELKEAVIELSGVPGFLAYYGKLRTRGLFHSEALEETVKYAIRLWTLDLQNFLRIYRSPRYIVALQRVAKGPSTGVTTEEIIAEVKATTGLSGVRIKNMLRNLVDAGLLVKPRRGLYVIPERPLRKAVLSFKGNFSNPRTF</sequence>
<dbReference type="AlphaFoldDB" id="A0A0S1X9N7"/>
<organism evidence="2 3">
    <name type="scientific">Thermococcus barophilus</name>
    <dbReference type="NCBI Taxonomy" id="55802"/>
    <lineage>
        <taxon>Archaea</taxon>
        <taxon>Methanobacteriati</taxon>
        <taxon>Methanobacteriota</taxon>
        <taxon>Thermococci</taxon>
        <taxon>Thermococcales</taxon>
        <taxon>Thermococcaceae</taxon>
        <taxon>Thermococcus</taxon>
    </lineage>
</organism>
<dbReference type="STRING" id="55802.TBCH5v1_0543"/>
<dbReference type="EMBL" id="CP013050">
    <property type="protein sequence ID" value="ALM74510.1"/>
    <property type="molecule type" value="Genomic_DNA"/>
</dbReference>
<dbReference type="PANTHER" id="PTHR34301">
    <property type="entry name" value="DNA-BINDING PROTEIN-RELATED"/>
    <property type="match status" value="1"/>
</dbReference>
<dbReference type="GO" id="GO:0016887">
    <property type="term" value="F:ATP hydrolysis activity"/>
    <property type="evidence" value="ECO:0007669"/>
    <property type="project" value="InterPro"/>
</dbReference>
<dbReference type="Proteomes" id="UP000066042">
    <property type="component" value="Chromosome"/>
</dbReference>
<evidence type="ECO:0000313" key="2">
    <source>
        <dbReference type="EMBL" id="ALM74510.1"/>
    </source>
</evidence>
<dbReference type="SUPFAM" id="SSF52540">
    <property type="entry name" value="P-loop containing nucleoside triphosphate hydrolases"/>
    <property type="match status" value="1"/>
</dbReference>
<evidence type="ECO:0000259" key="1">
    <source>
        <dbReference type="Pfam" id="PF13401"/>
    </source>
</evidence>
<dbReference type="Pfam" id="PF13401">
    <property type="entry name" value="AAA_22"/>
    <property type="match status" value="1"/>
</dbReference>
<reference evidence="2 3" key="1">
    <citation type="journal article" date="2016" name="Genome Announc.">
        <title>Complete genome sequence of the hyperthermophilic and piezophilic archaeon Thermococcus barophilus Ch5, capable of growth at the expense of hydrogenogenesis from carbon monoxide and formate.</title>
        <authorList>
            <person name="Oger P."/>
            <person name="Sokolova T.G."/>
            <person name="Kozhevnikova D.A."/>
            <person name="Taranov E.A."/>
            <person name="Vannier P."/>
            <person name="Lee H.S."/>
            <person name="Kwon K.K."/>
            <person name="Kang S.G."/>
            <person name="Lee J.H."/>
            <person name="Bonch-Osmolovskaya E.A."/>
            <person name="Lebedinsky A.V."/>
        </authorList>
    </citation>
    <scope>NUCLEOTIDE SEQUENCE [LARGE SCALE GENOMIC DNA]</scope>
    <source>
        <strain evidence="3">Ch5</strain>
    </source>
</reference>
<dbReference type="InterPro" id="IPR027417">
    <property type="entry name" value="P-loop_NTPase"/>
</dbReference>
<proteinExistence type="predicted"/>
<gene>
    <name evidence="2" type="ORF">TBCH5v1_0543</name>
</gene>
<protein>
    <recommendedName>
        <fullName evidence="1">ORC1/DEAH AAA+ ATPase domain-containing protein</fullName>
    </recommendedName>
</protein>